<evidence type="ECO:0000313" key="3">
    <source>
        <dbReference type="Proteomes" id="UP000320707"/>
    </source>
</evidence>
<feature type="region of interest" description="Disordered" evidence="1">
    <location>
        <begin position="1"/>
        <end position="21"/>
    </location>
</feature>
<evidence type="ECO:0000256" key="1">
    <source>
        <dbReference type="SAM" id="MobiDB-lite"/>
    </source>
</evidence>
<sequence>MTPSSPRRTKYRRSLPTHPHQTQIAENRVKSSTMVLRYLRCFRTPIVESRRSRTNANPTRPYHAAPIQYESYDISCSKKEELLPVSLPVLLAELLARTSANVDQSRKAVDHDFEPEEPRTDYQEVTIYACKSITNYEMVDDQYQKQEIRRLEPGIIHSRSSSQLTAFWQHQQSEQHYRQSLAAPRPRTDGVIYKIQSKEQKREPNFQSLSLSVRRSSLKLVAD</sequence>
<gene>
    <name evidence="2" type="ORF">Focb16_v013122</name>
</gene>
<proteinExistence type="predicted"/>
<accession>A0A559KQN6</accession>
<name>A0A559KQN6_FUSOC</name>
<dbReference type="Proteomes" id="UP000320707">
    <property type="component" value="Unassembled WGS sequence"/>
</dbReference>
<comment type="caution">
    <text evidence="2">The sequence shown here is derived from an EMBL/GenBank/DDBJ whole genome shotgun (WGS) entry which is preliminary data.</text>
</comment>
<evidence type="ECO:0000313" key="2">
    <source>
        <dbReference type="EMBL" id="TVY61961.1"/>
    </source>
</evidence>
<organism evidence="2 3">
    <name type="scientific">Fusarium oxysporum f. sp. cubense</name>
    <dbReference type="NCBI Taxonomy" id="61366"/>
    <lineage>
        <taxon>Eukaryota</taxon>
        <taxon>Fungi</taxon>
        <taxon>Dikarya</taxon>
        <taxon>Ascomycota</taxon>
        <taxon>Pezizomycotina</taxon>
        <taxon>Sordariomycetes</taxon>
        <taxon>Hypocreomycetidae</taxon>
        <taxon>Hypocreales</taxon>
        <taxon>Nectriaceae</taxon>
        <taxon>Fusarium</taxon>
        <taxon>Fusarium oxysporum species complex</taxon>
    </lineage>
</organism>
<dbReference type="EMBL" id="SRMI01000011">
    <property type="protein sequence ID" value="TVY61961.1"/>
    <property type="molecule type" value="Genomic_DNA"/>
</dbReference>
<protein>
    <submittedName>
        <fullName evidence="2">Uncharacterized protein</fullName>
    </submittedName>
</protein>
<reference evidence="2 3" key="1">
    <citation type="journal article" date="2019" name="Microbiol. Resour. Announc.">
        <title>High-quality draft genome sequence of Fusarium oxysporum f. sp. cubense strain 160527, a causal agent of Panama disease.</title>
        <authorList>
            <person name="Asai S."/>
            <person name="Ayukawa Y."/>
            <person name="Gan P."/>
            <person name="Masuda S."/>
            <person name="Komatsu K."/>
            <person name="Shirasu K."/>
            <person name="Arie T."/>
        </authorList>
    </citation>
    <scope>NUCLEOTIDE SEQUENCE [LARGE SCALE GENOMIC DNA]</scope>
    <source>
        <strain evidence="2 3">160527</strain>
    </source>
</reference>
<dbReference type="AlphaFoldDB" id="A0A559KQN6"/>